<organism evidence="5 6">
    <name type="scientific">Dissophora globulifera</name>
    <dbReference type="NCBI Taxonomy" id="979702"/>
    <lineage>
        <taxon>Eukaryota</taxon>
        <taxon>Fungi</taxon>
        <taxon>Fungi incertae sedis</taxon>
        <taxon>Mucoromycota</taxon>
        <taxon>Mortierellomycotina</taxon>
        <taxon>Mortierellomycetes</taxon>
        <taxon>Mortierellales</taxon>
        <taxon>Mortierellaceae</taxon>
        <taxon>Dissophora</taxon>
    </lineage>
</organism>
<evidence type="ECO:0000256" key="2">
    <source>
        <dbReference type="ARBA" id="ARBA00022737"/>
    </source>
</evidence>
<keyword evidence="1" id="KW-0880">Kelch repeat</keyword>
<accession>A0A9P6ULU5</accession>
<keyword evidence="4" id="KW-0472">Membrane</keyword>
<feature type="transmembrane region" description="Helical" evidence="4">
    <location>
        <begin position="279"/>
        <end position="303"/>
    </location>
</feature>
<dbReference type="SUPFAM" id="SSF117281">
    <property type="entry name" value="Kelch motif"/>
    <property type="match status" value="1"/>
</dbReference>
<dbReference type="Pfam" id="PF24681">
    <property type="entry name" value="Kelch_KLHDC2_KLHL20_DRC7"/>
    <property type="match status" value="1"/>
</dbReference>
<dbReference type="PANTHER" id="PTHR46093:SF18">
    <property type="entry name" value="FIBRONECTIN TYPE-III DOMAIN-CONTAINING PROTEIN"/>
    <property type="match status" value="1"/>
</dbReference>
<evidence type="ECO:0000313" key="5">
    <source>
        <dbReference type="EMBL" id="KAG0310932.1"/>
    </source>
</evidence>
<dbReference type="Proteomes" id="UP000738325">
    <property type="component" value="Unassembled WGS sequence"/>
</dbReference>
<dbReference type="PANTHER" id="PTHR46093">
    <property type="entry name" value="ACYL-COA-BINDING DOMAIN-CONTAINING PROTEIN 5"/>
    <property type="match status" value="1"/>
</dbReference>
<dbReference type="EMBL" id="JAAAIP010000987">
    <property type="protein sequence ID" value="KAG0310932.1"/>
    <property type="molecule type" value="Genomic_DNA"/>
</dbReference>
<keyword evidence="4" id="KW-0812">Transmembrane</keyword>
<dbReference type="InterPro" id="IPR015915">
    <property type="entry name" value="Kelch-typ_b-propeller"/>
</dbReference>
<evidence type="ECO:0008006" key="7">
    <source>
        <dbReference type="Google" id="ProtNLM"/>
    </source>
</evidence>
<evidence type="ECO:0000256" key="4">
    <source>
        <dbReference type="SAM" id="Phobius"/>
    </source>
</evidence>
<name>A0A9P6ULU5_9FUNG</name>
<evidence type="ECO:0000256" key="1">
    <source>
        <dbReference type="ARBA" id="ARBA00022441"/>
    </source>
</evidence>
<feature type="non-terminal residue" evidence="5">
    <location>
        <position position="381"/>
    </location>
</feature>
<sequence length="381" mass="39744">MNDNENWLLVSNTSAWQYTFANDTWIIVGTNGNSNPAQGLGAVTDPSTGIVFIVNGFIGNGAISTLRYQHVGLIVDSVPTDPALVTVFNFAIAWSTVRHSALIHGGATTTNTFQTRLYELLPSTGWSLASDTGAVPSPRKNHCMVPAYNGAKMILFGGIDPTGAVLGDIYFLDVATLVWTKGTDGGATVARGNTVCAVTNDLFVSWGGSDSKSTALTSNITVIYNMKTNAWQTTYSPLPDPSAPTNAASAPSRGPSTPTNGPATPFEPSPTASSSSSSAVPAIAGGVVGGIAAAACVAGFLLYQHKTRKHRGAALTKSSSRESESKVKLKADGYVQQFDGTSIPDEIHSGYAYRMSNIPPAPAYTTIQIQVGNSGTMEGNL</sequence>
<keyword evidence="2" id="KW-0677">Repeat</keyword>
<comment type="caution">
    <text evidence="5">The sequence shown here is derived from an EMBL/GenBank/DDBJ whole genome shotgun (WGS) entry which is preliminary data.</text>
</comment>
<gene>
    <name evidence="5" type="ORF">BGZ99_010462</name>
</gene>
<dbReference type="OrthoDB" id="432528at2759"/>
<feature type="region of interest" description="Disordered" evidence="3">
    <location>
        <begin position="235"/>
        <end position="279"/>
    </location>
</feature>
<dbReference type="Gene3D" id="2.120.10.80">
    <property type="entry name" value="Kelch-type beta propeller"/>
    <property type="match status" value="1"/>
</dbReference>
<evidence type="ECO:0000313" key="6">
    <source>
        <dbReference type="Proteomes" id="UP000738325"/>
    </source>
</evidence>
<reference evidence="5" key="1">
    <citation type="journal article" date="2020" name="Fungal Divers.">
        <title>Resolving the Mortierellaceae phylogeny through synthesis of multi-gene phylogenetics and phylogenomics.</title>
        <authorList>
            <person name="Vandepol N."/>
            <person name="Liber J."/>
            <person name="Desiro A."/>
            <person name="Na H."/>
            <person name="Kennedy M."/>
            <person name="Barry K."/>
            <person name="Grigoriev I.V."/>
            <person name="Miller A.N."/>
            <person name="O'Donnell K."/>
            <person name="Stajich J.E."/>
            <person name="Bonito G."/>
        </authorList>
    </citation>
    <scope>NUCLEOTIDE SEQUENCE</scope>
    <source>
        <strain evidence="5">REB-010B</strain>
    </source>
</reference>
<evidence type="ECO:0000256" key="3">
    <source>
        <dbReference type="SAM" id="MobiDB-lite"/>
    </source>
</evidence>
<keyword evidence="6" id="KW-1185">Reference proteome</keyword>
<feature type="compositionally biased region" description="Low complexity" evidence="3">
    <location>
        <begin position="243"/>
        <end position="252"/>
    </location>
</feature>
<protein>
    <recommendedName>
        <fullName evidence="7">Galactose oxidase</fullName>
    </recommendedName>
</protein>
<keyword evidence="4" id="KW-1133">Transmembrane helix</keyword>
<dbReference type="AlphaFoldDB" id="A0A9P6ULU5"/>
<proteinExistence type="predicted"/>